<evidence type="ECO:0000256" key="7">
    <source>
        <dbReference type="ARBA" id="ARBA00022679"/>
    </source>
</evidence>
<dbReference type="EMBL" id="JACEFO010002623">
    <property type="protein sequence ID" value="KAF8653472.1"/>
    <property type="molecule type" value="Genomic_DNA"/>
</dbReference>
<evidence type="ECO:0000256" key="24">
    <source>
        <dbReference type="ARBA" id="ARBA00058467"/>
    </source>
</evidence>
<proteinExistence type="inferred from homology"/>
<dbReference type="InterPro" id="IPR017972">
    <property type="entry name" value="Cyt_P450_CS"/>
</dbReference>
<dbReference type="GO" id="GO:0005506">
    <property type="term" value="F:iron ion binding"/>
    <property type="evidence" value="ECO:0007669"/>
    <property type="project" value="InterPro"/>
</dbReference>
<accession>A0A835A7Q8</accession>
<keyword evidence="13 27" id="KW-0503">Monooxygenase</keyword>
<comment type="catalytic activity">
    <reaction evidence="23">
        <text>a 14alpha-methyl steroid + 3 reduced [NADPH--hemoprotein reductase] + 3 O2 = a Delta(14) steroid + formate + 3 oxidized [NADPH--hemoprotein reductase] + 4 H2O + 4 H(+)</text>
        <dbReference type="Rhea" id="RHEA:54028"/>
        <dbReference type="Rhea" id="RHEA-COMP:11964"/>
        <dbReference type="Rhea" id="RHEA-COMP:11965"/>
        <dbReference type="ChEBI" id="CHEBI:15377"/>
        <dbReference type="ChEBI" id="CHEBI:15378"/>
        <dbReference type="ChEBI" id="CHEBI:15379"/>
        <dbReference type="ChEBI" id="CHEBI:15740"/>
        <dbReference type="ChEBI" id="CHEBI:57618"/>
        <dbReference type="ChEBI" id="CHEBI:58210"/>
        <dbReference type="ChEBI" id="CHEBI:138029"/>
        <dbReference type="ChEBI" id="CHEBI:138031"/>
        <dbReference type="EC" id="1.14.14.154"/>
    </reaction>
</comment>
<organism evidence="28 29">
    <name type="scientific">Digitaria exilis</name>
    <dbReference type="NCBI Taxonomy" id="1010633"/>
    <lineage>
        <taxon>Eukaryota</taxon>
        <taxon>Viridiplantae</taxon>
        <taxon>Streptophyta</taxon>
        <taxon>Embryophyta</taxon>
        <taxon>Tracheophyta</taxon>
        <taxon>Spermatophyta</taxon>
        <taxon>Magnoliopsida</taxon>
        <taxon>Liliopsida</taxon>
        <taxon>Poales</taxon>
        <taxon>Poaceae</taxon>
        <taxon>PACMAD clade</taxon>
        <taxon>Panicoideae</taxon>
        <taxon>Panicodae</taxon>
        <taxon>Paniceae</taxon>
        <taxon>Anthephorinae</taxon>
        <taxon>Digitaria</taxon>
    </lineage>
</organism>
<evidence type="ECO:0000256" key="18">
    <source>
        <dbReference type="ARBA" id="ARBA00037887"/>
    </source>
</evidence>
<dbReference type="PANTHER" id="PTHR24304:SF2">
    <property type="entry name" value="24-HYDROXYCHOLESTEROL 7-ALPHA-HYDROXYLASE"/>
    <property type="match status" value="1"/>
</dbReference>
<feature type="binding site" description="axial binding residue" evidence="26">
    <location>
        <position position="423"/>
    </location>
    <ligand>
        <name>heme</name>
        <dbReference type="ChEBI" id="CHEBI:30413"/>
    </ligand>
    <ligandPart>
        <name>Fe</name>
        <dbReference type="ChEBI" id="CHEBI:18248"/>
    </ligandPart>
</feature>
<dbReference type="InterPro" id="IPR001128">
    <property type="entry name" value="Cyt_P450"/>
</dbReference>
<evidence type="ECO:0000256" key="17">
    <source>
        <dbReference type="ARBA" id="ARBA00023221"/>
    </source>
</evidence>
<comment type="cofactor">
    <cofactor evidence="1 26">
        <name>heme</name>
        <dbReference type="ChEBI" id="CHEBI:30413"/>
    </cofactor>
</comment>
<keyword evidence="11 26" id="KW-0408">Iron</keyword>
<keyword evidence="5" id="KW-0489">Methyltransferase</keyword>
<evidence type="ECO:0000256" key="11">
    <source>
        <dbReference type="ARBA" id="ARBA00023004"/>
    </source>
</evidence>
<evidence type="ECO:0000256" key="8">
    <source>
        <dbReference type="ARBA" id="ARBA00022723"/>
    </source>
</evidence>
<dbReference type="FunFam" id="1.10.630.10:FF:000028">
    <property type="entry name" value="Cytochrome p450 51g1"/>
    <property type="match status" value="1"/>
</dbReference>
<evidence type="ECO:0000256" key="20">
    <source>
        <dbReference type="ARBA" id="ARBA00042370"/>
    </source>
</evidence>
<dbReference type="SUPFAM" id="SSF48264">
    <property type="entry name" value="Cytochrome P450"/>
    <property type="match status" value="1"/>
</dbReference>
<dbReference type="GO" id="GO:0016020">
    <property type="term" value="C:membrane"/>
    <property type="evidence" value="ECO:0007669"/>
    <property type="project" value="UniProtKB-SubCell"/>
</dbReference>
<dbReference type="OrthoDB" id="1055148at2759"/>
<evidence type="ECO:0000313" key="28">
    <source>
        <dbReference type="EMBL" id="KAF8653472.1"/>
    </source>
</evidence>
<evidence type="ECO:0000256" key="1">
    <source>
        <dbReference type="ARBA" id="ARBA00001971"/>
    </source>
</evidence>
<evidence type="ECO:0000256" key="16">
    <source>
        <dbReference type="ARBA" id="ARBA00023166"/>
    </source>
</evidence>
<keyword evidence="10 27" id="KW-0560">Oxidoreductase</keyword>
<reference evidence="28" key="1">
    <citation type="submission" date="2020-07" db="EMBL/GenBank/DDBJ databases">
        <title>Genome sequence and genetic diversity analysis of an under-domesticated orphan crop, white fonio (Digitaria exilis).</title>
        <authorList>
            <person name="Bennetzen J.L."/>
            <person name="Chen S."/>
            <person name="Ma X."/>
            <person name="Wang X."/>
            <person name="Yssel A.E.J."/>
            <person name="Chaluvadi S.R."/>
            <person name="Johnson M."/>
            <person name="Gangashetty P."/>
            <person name="Hamidou F."/>
            <person name="Sanogo M.D."/>
            <person name="Zwaenepoel A."/>
            <person name="Wallace J."/>
            <person name="Van De Peer Y."/>
            <person name="Van Deynze A."/>
        </authorList>
    </citation>
    <scope>NUCLEOTIDE SEQUENCE</scope>
    <source>
        <tissue evidence="28">Leaves</tissue>
    </source>
</reference>
<protein>
    <recommendedName>
        <fullName evidence="25">Obtusifoliol 14-alpha demethylase</fullName>
        <ecNumber evidence="19">1.14.14.154</ecNumber>
    </recommendedName>
    <alternativeName>
        <fullName evidence="20">CYPLI</fullName>
    </alternativeName>
    <alternativeName>
        <fullName evidence="22">Cytochrome P450 51</fullName>
    </alternativeName>
    <alternativeName>
        <fullName evidence="21">Cytochrome P450-LIA1</fullName>
    </alternativeName>
</protein>
<dbReference type="Pfam" id="PF00067">
    <property type="entry name" value="p450"/>
    <property type="match status" value="1"/>
</dbReference>
<keyword evidence="16" id="KW-1207">Sterol metabolism</keyword>
<evidence type="ECO:0000256" key="21">
    <source>
        <dbReference type="ARBA" id="ARBA00042513"/>
    </source>
</evidence>
<keyword evidence="6 26" id="KW-0349">Heme</keyword>
<dbReference type="GO" id="GO:0016126">
    <property type="term" value="P:sterol biosynthetic process"/>
    <property type="evidence" value="ECO:0007669"/>
    <property type="project" value="UniProtKB-KW"/>
</dbReference>
<keyword evidence="7" id="KW-0808">Transferase</keyword>
<keyword evidence="14" id="KW-0443">Lipid metabolism</keyword>
<keyword evidence="9" id="KW-0752">Steroid biosynthesis</keyword>
<keyword evidence="8 26" id="KW-0479">Metal-binding</keyword>
<evidence type="ECO:0000256" key="12">
    <source>
        <dbReference type="ARBA" id="ARBA00023011"/>
    </source>
</evidence>
<dbReference type="Proteomes" id="UP000636709">
    <property type="component" value="Unassembled WGS sequence"/>
</dbReference>
<evidence type="ECO:0000256" key="15">
    <source>
        <dbReference type="ARBA" id="ARBA00023136"/>
    </source>
</evidence>
<dbReference type="PRINTS" id="PR00385">
    <property type="entry name" value="P450"/>
</dbReference>
<evidence type="ECO:0000256" key="23">
    <source>
        <dbReference type="ARBA" id="ARBA00051013"/>
    </source>
</evidence>
<evidence type="ECO:0000313" key="29">
    <source>
        <dbReference type="Proteomes" id="UP000636709"/>
    </source>
</evidence>
<evidence type="ECO:0000256" key="6">
    <source>
        <dbReference type="ARBA" id="ARBA00022617"/>
    </source>
</evidence>
<evidence type="ECO:0000256" key="26">
    <source>
        <dbReference type="PIRSR" id="PIRSR602403-1"/>
    </source>
</evidence>
<dbReference type="InterPro" id="IPR050529">
    <property type="entry name" value="CYP450_sterol_14alpha_dmase"/>
</dbReference>
<evidence type="ECO:0000256" key="2">
    <source>
        <dbReference type="ARBA" id="ARBA00004167"/>
    </source>
</evidence>
<evidence type="ECO:0000256" key="19">
    <source>
        <dbReference type="ARBA" id="ARBA00038974"/>
    </source>
</evidence>
<dbReference type="PANTHER" id="PTHR24304">
    <property type="entry name" value="CYTOCHROME P450 FAMILY 7"/>
    <property type="match status" value="1"/>
</dbReference>
<evidence type="ECO:0000256" key="22">
    <source>
        <dbReference type="ARBA" id="ARBA00042983"/>
    </source>
</evidence>
<keyword evidence="15" id="KW-0472">Membrane</keyword>
<evidence type="ECO:0000256" key="27">
    <source>
        <dbReference type="RuleBase" id="RU000461"/>
    </source>
</evidence>
<comment type="similarity">
    <text evidence="3 27">Belongs to the cytochrome P450 family.</text>
</comment>
<keyword evidence="29" id="KW-1185">Reference proteome</keyword>
<comment type="function">
    <text evidence="24">Catalyzes the 14-alpha demethylation of obtusifoliol to 4 alpha-methyl-5 alpha-ergosta-8,14,24(28)-trien-3 beta-ol.</text>
</comment>
<evidence type="ECO:0000256" key="10">
    <source>
        <dbReference type="ARBA" id="ARBA00023002"/>
    </source>
</evidence>
<keyword evidence="12" id="KW-0756">Sterol biosynthesis</keyword>
<dbReference type="GO" id="GO:0008168">
    <property type="term" value="F:methyltransferase activity"/>
    <property type="evidence" value="ECO:0007669"/>
    <property type="project" value="UniProtKB-KW"/>
</dbReference>
<evidence type="ECO:0000256" key="14">
    <source>
        <dbReference type="ARBA" id="ARBA00023098"/>
    </source>
</evidence>
<dbReference type="InterPro" id="IPR002403">
    <property type="entry name" value="Cyt_P450_E_grp-IV"/>
</dbReference>
<dbReference type="GO" id="GO:0032259">
    <property type="term" value="P:methylation"/>
    <property type="evidence" value="ECO:0007669"/>
    <property type="project" value="UniProtKB-KW"/>
</dbReference>
<evidence type="ECO:0000256" key="13">
    <source>
        <dbReference type="ARBA" id="ARBA00023033"/>
    </source>
</evidence>
<keyword evidence="17" id="KW-0753">Steroid metabolism</keyword>
<evidence type="ECO:0000256" key="4">
    <source>
        <dbReference type="ARBA" id="ARBA00022516"/>
    </source>
</evidence>
<dbReference type="EC" id="1.14.14.154" evidence="19"/>
<name>A0A835A7Q8_9POAL</name>
<dbReference type="Gene3D" id="1.10.630.10">
    <property type="entry name" value="Cytochrome P450"/>
    <property type="match status" value="1"/>
</dbReference>
<sequence>MDLTNSAVWFAVALVSTTAVITKIARARTVADPVCNKPPPPVVSGGSLIRLLHTFLTKGLRAMIHEQYTQLGSVFTISFFGQKVTFLIGPEVLGHFYQGLDSEISHGNTLEFTVPMFGKEVLYGVDVATRYEQFRFYSNALKPPKLRNHTDPMVQEVEDYFSKWDQQGTVDLKWELAQLLMLISSRCLLGREVREKMFKEVYTLFHELSDNGLRLTSVLFPYAPTLANYRRDRAHAKLSEMFTKITDVLQNLMDSKYKDSRPTTEAEVIGLIMNLMFAGMHTSSAASTWTGVCLLSHERWLRAVIEEQNKIVLKHGDHVDFNALMEMDTLHRCIKETLRMHPPTATVFRKVHTNFTVQTREGYEYEIPSGHTVVSPIHFNSNLPYIYKDPDEYDPDRFGLGREEDRVGGKFSYTAFSGGRHACIGEAYAYMQIKVIWSHLLRNFELKLVSPFPDTDQSKLALEPKGKVMVQYKRLAAYV</sequence>
<dbReference type="InterPro" id="IPR036396">
    <property type="entry name" value="Cyt_P450_sf"/>
</dbReference>
<keyword evidence="4" id="KW-0444">Lipid biosynthesis</keyword>
<dbReference type="AlphaFoldDB" id="A0A835A7Q8"/>
<dbReference type="GO" id="GO:0008398">
    <property type="term" value="F:sterol 14-demethylase activity"/>
    <property type="evidence" value="ECO:0007669"/>
    <property type="project" value="UniProtKB-EC"/>
</dbReference>
<gene>
    <name evidence="28" type="ORF">HU200_062218</name>
</gene>
<dbReference type="PROSITE" id="PS00086">
    <property type="entry name" value="CYTOCHROME_P450"/>
    <property type="match status" value="1"/>
</dbReference>
<comment type="subcellular location">
    <subcellularLocation>
        <location evidence="2">Membrane</location>
        <topology evidence="2">Single-pass membrane protein</topology>
    </subcellularLocation>
</comment>
<evidence type="ECO:0000256" key="9">
    <source>
        <dbReference type="ARBA" id="ARBA00022955"/>
    </source>
</evidence>
<evidence type="ECO:0000256" key="25">
    <source>
        <dbReference type="ARBA" id="ARBA00072797"/>
    </source>
</evidence>
<comment type="pathway">
    <text evidence="18">Steroid biosynthesis; zymosterol biosynthesis; zymosterol from lanosterol: step 1/6.</text>
</comment>
<evidence type="ECO:0000256" key="3">
    <source>
        <dbReference type="ARBA" id="ARBA00010617"/>
    </source>
</evidence>
<evidence type="ECO:0000256" key="5">
    <source>
        <dbReference type="ARBA" id="ARBA00022603"/>
    </source>
</evidence>
<dbReference type="GO" id="GO:0020037">
    <property type="term" value="F:heme binding"/>
    <property type="evidence" value="ECO:0007669"/>
    <property type="project" value="InterPro"/>
</dbReference>
<dbReference type="CDD" id="cd11042">
    <property type="entry name" value="CYP51-like"/>
    <property type="match status" value="1"/>
</dbReference>
<comment type="caution">
    <text evidence="28">The sequence shown here is derived from an EMBL/GenBank/DDBJ whole genome shotgun (WGS) entry which is preliminary data.</text>
</comment>
<dbReference type="PRINTS" id="PR00465">
    <property type="entry name" value="EP450IV"/>
</dbReference>